<evidence type="ECO:0000313" key="9">
    <source>
        <dbReference type="Proteomes" id="UP000077315"/>
    </source>
</evidence>
<dbReference type="InParanoid" id="A0A167QQF4"/>
<evidence type="ECO:0000256" key="7">
    <source>
        <dbReference type="SAM" id="MobiDB-lite"/>
    </source>
</evidence>
<protein>
    <submittedName>
        <fullName evidence="8">Uncharacterized protein</fullName>
    </submittedName>
</protein>
<keyword evidence="5" id="KW-0804">Transcription</keyword>
<evidence type="ECO:0000256" key="4">
    <source>
        <dbReference type="ARBA" id="ARBA00023054"/>
    </source>
</evidence>
<dbReference type="AlphaFoldDB" id="A0A167QQF4"/>
<comment type="subcellular location">
    <subcellularLocation>
        <location evidence="1">Nucleus</location>
    </subcellularLocation>
</comment>
<proteinExistence type="inferred from homology"/>
<evidence type="ECO:0000256" key="2">
    <source>
        <dbReference type="ARBA" id="ARBA00005571"/>
    </source>
</evidence>
<evidence type="ECO:0000256" key="3">
    <source>
        <dbReference type="ARBA" id="ARBA00023015"/>
    </source>
</evidence>
<dbReference type="OrthoDB" id="2286203at2759"/>
<dbReference type="RefSeq" id="XP_018298107.1">
    <property type="nucleotide sequence ID" value="XM_018430328.1"/>
</dbReference>
<keyword evidence="3" id="KW-0805">Transcription regulation</keyword>
<evidence type="ECO:0000256" key="1">
    <source>
        <dbReference type="ARBA" id="ARBA00004123"/>
    </source>
</evidence>
<evidence type="ECO:0000256" key="5">
    <source>
        <dbReference type="ARBA" id="ARBA00023163"/>
    </source>
</evidence>
<dbReference type="Pfam" id="PF11594">
    <property type="entry name" value="Med28"/>
    <property type="match status" value="1"/>
</dbReference>
<keyword evidence="6" id="KW-0539">Nucleus</keyword>
<dbReference type="EMBL" id="KV440972">
    <property type="protein sequence ID" value="OAD80067.1"/>
    <property type="molecule type" value="Genomic_DNA"/>
</dbReference>
<accession>A0A167QQF4</accession>
<sequence length="158" mass="17859">MAEHDKSLSELVKQLSTQFDECLETILDDSQTKSEQNFGQKSESLIDGLDACITPLKTTIQDLKHGFGDFRFKALGDRDLDLTESIALLRRDIEIKQQVIASYSKQIEDWTIVLPALEKKSKQIVCMETNDKDFGNSTPSSHGEDEDDDDDNVVFEQV</sequence>
<gene>
    <name evidence="8" type="ORF">PHYBLDRAFT_140079</name>
</gene>
<evidence type="ECO:0000256" key="6">
    <source>
        <dbReference type="ARBA" id="ARBA00023242"/>
    </source>
</evidence>
<evidence type="ECO:0000313" key="8">
    <source>
        <dbReference type="EMBL" id="OAD80067.1"/>
    </source>
</evidence>
<dbReference type="GeneID" id="28991234"/>
<name>A0A167QQF4_PHYB8</name>
<organism evidence="8 9">
    <name type="scientific">Phycomyces blakesleeanus (strain ATCC 8743b / DSM 1359 / FGSC 10004 / NBRC 33097 / NRRL 1555)</name>
    <dbReference type="NCBI Taxonomy" id="763407"/>
    <lineage>
        <taxon>Eukaryota</taxon>
        <taxon>Fungi</taxon>
        <taxon>Fungi incertae sedis</taxon>
        <taxon>Mucoromycota</taxon>
        <taxon>Mucoromycotina</taxon>
        <taxon>Mucoromycetes</taxon>
        <taxon>Mucorales</taxon>
        <taxon>Phycomycetaceae</taxon>
        <taxon>Phycomyces</taxon>
    </lineage>
</organism>
<keyword evidence="4" id="KW-0175">Coiled coil</keyword>
<dbReference type="InterPro" id="IPR021640">
    <property type="entry name" value="Mediator_Med28"/>
</dbReference>
<dbReference type="VEuPathDB" id="FungiDB:PHYBLDRAFT_140079"/>
<dbReference type="Proteomes" id="UP000077315">
    <property type="component" value="Unassembled WGS sequence"/>
</dbReference>
<comment type="similarity">
    <text evidence="2">Belongs to the Mediator complex subunit 28 family.</text>
</comment>
<reference evidence="9" key="1">
    <citation type="submission" date="2015-06" db="EMBL/GenBank/DDBJ databases">
        <title>Expansion of signal transduction pathways in fungi by whole-genome duplication.</title>
        <authorList>
            <consortium name="DOE Joint Genome Institute"/>
            <person name="Corrochano L.M."/>
            <person name="Kuo A."/>
            <person name="Marcet-Houben M."/>
            <person name="Polaino S."/>
            <person name="Salamov A."/>
            <person name="Villalobos J.M."/>
            <person name="Alvarez M.I."/>
            <person name="Avalos J."/>
            <person name="Benito E.P."/>
            <person name="Benoit I."/>
            <person name="Burger G."/>
            <person name="Camino L.P."/>
            <person name="Canovas D."/>
            <person name="Cerda-Olmedo E."/>
            <person name="Cheng J.-F."/>
            <person name="Dominguez A."/>
            <person name="Elias M."/>
            <person name="Eslava A.P."/>
            <person name="Glaser F."/>
            <person name="Grimwood J."/>
            <person name="Gutierrez G."/>
            <person name="Heitman J."/>
            <person name="Henrissat B."/>
            <person name="Iturriaga E.A."/>
            <person name="Lang B.F."/>
            <person name="Lavin J.L."/>
            <person name="Lee S."/>
            <person name="Li W."/>
            <person name="Lindquist E."/>
            <person name="Lopez-Garcia S."/>
            <person name="Luque E.M."/>
            <person name="Marcos A.T."/>
            <person name="Martin J."/>
            <person name="McCluskey K."/>
            <person name="Medina H.R."/>
            <person name="Miralles-Duran A."/>
            <person name="Miyazaki A."/>
            <person name="Munoz-Torres E."/>
            <person name="Oguiza J.A."/>
            <person name="Ohm R."/>
            <person name="Olmedo M."/>
            <person name="Orejas M."/>
            <person name="Ortiz-Castellanos L."/>
            <person name="Pisabarro A.G."/>
            <person name="Rodriguez-Romero J."/>
            <person name="Ruiz-Herrera J."/>
            <person name="Ruiz-Vazquez R."/>
            <person name="Sanz C."/>
            <person name="Schackwitz W."/>
            <person name="Schmutz J."/>
            <person name="Shahriari M."/>
            <person name="Shelest E."/>
            <person name="Silva-Franco F."/>
            <person name="Soanes D."/>
            <person name="Syed K."/>
            <person name="Tagua V.G."/>
            <person name="Talbot N.J."/>
            <person name="Thon M."/>
            <person name="De vries R.P."/>
            <person name="Wiebenga A."/>
            <person name="Yadav J.S."/>
            <person name="Braun E.L."/>
            <person name="Baker S."/>
            <person name="Garre V."/>
            <person name="Horwitz B."/>
            <person name="Torres-Martinez S."/>
            <person name="Idnurm A."/>
            <person name="Herrera-Estrella A."/>
            <person name="Gabaldon T."/>
            <person name="Grigoriev I.V."/>
        </authorList>
    </citation>
    <scope>NUCLEOTIDE SEQUENCE [LARGE SCALE GENOMIC DNA]</scope>
    <source>
        <strain evidence="9">NRRL 1555(-)</strain>
    </source>
</reference>
<feature type="region of interest" description="Disordered" evidence="7">
    <location>
        <begin position="130"/>
        <end position="158"/>
    </location>
</feature>
<dbReference type="GO" id="GO:0005634">
    <property type="term" value="C:nucleus"/>
    <property type="evidence" value="ECO:0007669"/>
    <property type="project" value="UniProtKB-SubCell"/>
</dbReference>
<feature type="compositionally biased region" description="Acidic residues" evidence="7">
    <location>
        <begin position="144"/>
        <end position="158"/>
    </location>
</feature>
<keyword evidence="9" id="KW-1185">Reference proteome</keyword>